<evidence type="ECO:0000313" key="3">
    <source>
        <dbReference type="Proteomes" id="UP000193900"/>
    </source>
</evidence>
<keyword evidence="3" id="KW-1185">Reference proteome</keyword>
<dbReference type="AlphaFoldDB" id="A0A1Y5T087"/>
<dbReference type="RefSeq" id="WP_085878971.1">
    <property type="nucleotide sequence ID" value="NZ_FWFZ01000009.1"/>
</dbReference>
<gene>
    <name evidence="2" type="ORF">ROA7023_02100</name>
</gene>
<organism evidence="2 3">
    <name type="scientific">Roseisalinus antarcticus</name>
    <dbReference type="NCBI Taxonomy" id="254357"/>
    <lineage>
        <taxon>Bacteria</taxon>
        <taxon>Pseudomonadati</taxon>
        <taxon>Pseudomonadota</taxon>
        <taxon>Alphaproteobacteria</taxon>
        <taxon>Rhodobacterales</taxon>
        <taxon>Roseobacteraceae</taxon>
        <taxon>Roseisalinus</taxon>
    </lineage>
</organism>
<proteinExistence type="predicted"/>
<reference evidence="2 3" key="1">
    <citation type="submission" date="2017-03" db="EMBL/GenBank/DDBJ databases">
        <authorList>
            <person name="Afonso C.L."/>
            <person name="Miller P.J."/>
            <person name="Scott M.A."/>
            <person name="Spackman E."/>
            <person name="Goraichik I."/>
            <person name="Dimitrov K.M."/>
            <person name="Suarez D.L."/>
            <person name="Swayne D.E."/>
        </authorList>
    </citation>
    <scope>NUCLEOTIDE SEQUENCE [LARGE SCALE GENOMIC DNA]</scope>
    <source>
        <strain evidence="2 3">CECT 7023</strain>
    </source>
</reference>
<evidence type="ECO:0000256" key="1">
    <source>
        <dbReference type="SAM" id="MobiDB-lite"/>
    </source>
</evidence>
<protein>
    <submittedName>
        <fullName evidence="2">Uncharacterized protein</fullName>
    </submittedName>
</protein>
<feature type="region of interest" description="Disordered" evidence="1">
    <location>
        <begin position="91"/>
        <end position="115"/>
    </location>
</feature>
<dbReference type="EMBL" id="FWFZ01000009">
    <property type="protein sequence ID" value="SLN49094.1"/>
    <property type="molecule type" value="Genomic_DNA"/>
</dbReference>
<accession>A0A1Y5T087</accession>
<sequence length="115" mass="12704">MAYLSAGQAVALVAVELAEAGKTLQSLEHALMQDPRGADQKSFPTDFQSLDLLAQSIEELRLYLSRLSQEIGDDASSFDLSGPLSEVRLGEMRRRLSGRSRQAEPRQEHGDIDLF</sequence>
<name>A0A1Y5T087_9RHOB</name>
<evidence type="ECO:0000313" key="2">
    <source>
        <dbReference type="EMBL" id="SLN49094.1"/>
    </source>
</evidence>
<feature type="compositionally biased region" description="Basic and acidic residues" evidence="1">
    <location>
        <begin position="101"/>
        <end position="115"/>
    </location>
</feature>
<dbReference type="Proteomes" id="UP000193900">
    <property type="component" value="Unassembled WGS sequence"/>
</dbReference>